<organism evidence="1 2">
    <name type="scientific">Roseivirga seohaensis subsp. aquiponti</name>
    <dbReference type="NCBI Taxonomy" id="1566026"/>
    <lineage>
        <taxon>Bacteria</taxon>
        <taxon>Pseudomonadati</taxon>
        <taxon>Bacteroidota</taxon>
        <taxon>Cytophagia</taxon>
        <taxon>Cytophagales</taxon>
        <taxon>Roseivirgaceae</taxon>
        <taxon>Roseivirga</taxon>
    </lineage>
</organism>
<evidence type="ECO:0000313" key="2">
    <source>
        <dbReference type="Proteomes" id="UP000036908"/>
    </source>
</evidence>
<reference evidence="2" key="1">
    <citation type="submission" date="2014-11" db="EMBL/GenBank/DDBJ databases">
        <title>Genome sequencing of Roseivirga sp. D-25.</title>
        <authorList>
            <person name="Selvaratnam C."/>
            <person name="Thevarajoo S."/>
            <person name="Goh K.M."/>
            <person name="Eee R."/>
            <person name="Chan K.-G."/>
            <person name="Chong C.S."/>
        </authorList>
    </citation>
    <scope>NUCLEOTIDE SEQUENCE [LARGE SCALE GENOMIC DNA]</scope>
    <source>
        <strain evidence="2">D-25</strain>
    </source>
</reference>
<protein>
    <recommendedName>
        <fullName evidence="3">Lipocalin-like domain-containing protein</fullName>
    </recommendedName>
</protein>
<comment type="caution">
    <text evidence="1">The sequence shown here is derived from an EMBL/GenBank/DDBJ whole genome shotgun (WGS) entry which is preliminary data.</text>
</comment>
<evidence type="ECO:0000313" key="1">
    <source>
        <dbReference type="EMBL" id="KOF01466.1"/>
    </source>
</evidence>
<dbReference type="Proteomes" id="UP000036908">
    <property type="component" value="Unassembled WGS sequence"/>
</dbReference>
<keyword evidence="2" id="KW-1185">Reference proteome</keyword>
<dbReference type="EMBL" id="JSVA01000023">
    <property type="protein sequence ID" value="KOF01466.1"/>
    <property type="molecule type" value="Genomic_DNA"/>
</dbReference>
<evidence type="ECO:0008006" key="3">
    <source>
        <dbReference type="Google" id="ProtNLM"/>
    </source>
</evidence>
<sequence>MVSCFFLTSCRYEEPAITHITNPDFFTTWVFTEEEAVCSQGSTYPSGSQEEHIELKTLINSSYEYTVNGELVQKGTFIALSEKITFSPPIFPNSIDINSTYVLTGPNLVITTTELLNSGSTETCTVKRKYSRKR</sequence>
<dbReference type="AlphaFoldDB" id="A0A0L8AGP2"/>
<name>A0A0L8AGP2_9BACT</name>
<proteinExistence type="predicted"/>
<accession>A0A0L8AGP2</accession>
<dbReference type="PATRIC" id="fig|1566026.4.peg.1895"/>
<gene>
    <name evidence="1" type="ORF">OB69_17270</name>
</gene>